<proteinExistence type="predicted"/>
<evidence type="ECO:0000313" key="2">
    <source>
        <dbReference type="EMBL" id="GAA3972402.1"/>
    </source>
</evidence>
<keyword evidence="3" id="KW-1185">Reference proteome</keyword>
<sequence length="279" mass="31168">MLYTTHTTLLVSLLFGALLVFTGIGLRVGKWRSAYATATDEQSVAVASLLALQGLLLAFTFAMAGTRFEARRGAIIDVATSLHTAILRADLYPAAERQGFRQDLRQYLESRIRYAESPREKAPIAAALAQSEFYAQRLWARTVRLSPEPEYQIATEQMIAALNTVFEHGLARQASLRARVPDPIVYMLFIISLATAFFTGYVGTNRRKFDWLAVAVFHLLVGLVVYITLDLDRPRRGLIRTTDMQELFTELRQQFRPERDSAALPLPAAGQAPHKPAAQ</sequence>
<keyword evidence="1" id="KW-0812">Transmembrane</keyword>
<protein>
    <recommendedName>
        <fullName evidence="4">DUF4239 domain-containing protein</fullName>
    </recommendedName>
</protein>
<keyword evidence="1" id="KW-0472">Membrane</keyword>
<evidence type="ECO:0008006" key="4">
    <source>
        <dbReference type="Google" id="ProtNLM"/>
    </source>
</evidence>
<dbReference type="Proteomes" id="UP001501556">
    <property type="component" value="Unassembled WGS sequence"/>
</dbReference>
<keyword evidence="1" id="KW-1133">Transmembrane helix</keyword>
<gene>
    <name evidence="2" type="ORF">GCM10022407_17750</name>
</gene>
<dbReference type="EMBL" id="BAABDI010000010">
    <property type="protein sequence ID" value="GAA3972402.1"/>
    <property type="molecule type" value="Genomic_DNA"/>
</dbReference>
<dbReference type="InterPro" id="IPR025333">
    <property type="entry name" value="DUF4239"/>
</dbReference>
<reference evidence="3" key="1">
    <citation type="journal article" date="2019" name="Int. J. Syst. Evol. Microbiol.">
        <title>The Global Catalogue of Microorganisms (GCM) 10K type strain sequencing project: providing services to taxonomists for standard genome sequencing and annotation.</title>
        <authorList>
            <consortium name="The Broad Institute Genomics Platform"/>
            <consortium name="The Broad Institute Genome Sequencing Center for Infectious Disease"/>
            <person name="Wu L."/>
            <person name="Ma J."/>
        </authorList>
    </citation>
    <scope>NUCLEOTIDE SEQUENCE [LARGE SCALE GENOMIC DNA]</scope>
    <source>
        <strain evidence="3">JCM 17217</strain>
    </source>
</reference>
<evidence type="ECO:0000256" key="1">
    <source>
        <dbReference type="SAM" id="Phobius"/>
    </source>
</evidence>
<organism evidence="2 3">
    <name type="scientific">Hymenobacter antarcticus</name>
    <dbReference type="NCBI Taxonomy" id="486270"/>
    <lineage>
        <taxon>Bacteria</taxon>
        <taxon>Pseudomonadati</taxon>
        <taxon>Bacteroidota</taxon>
        <taxon>Cytophagia</taxon>
        <taxon>Cytophagales</taxon>
        <taxon>Hymenobacteraceae</taxon>
        <taxon>Hymenobacter</taxon>
    </lineage>
</organism>
<feature type="transmembrane region" description="Helical" evidence="1">
    <location>
        <begin position="184"/>
        <end position="203"/>
    </location>
</feature>
<name>A0ABP7PWJ4_9BACT</name>
<accession>A0ABP7PWJ4</accession>
<dbReference type="Pfam" id="PF14023">
    <property type="entry name" value="Bestrophin-like"/>
    <property type="match status" value="1"/>
</dbReference>
<feature type="transmembrane region" description="Helical" evidence="1">
    <location>
        <begin position="7"/>
        <end position="24"/>
    </location>
</feature>
<comment type="caution">
    <text evidence="2">The sequence shown here is derived from an EMBL/GenBank/DDBJ whole genome shotgun (WGS) entry which is preliminary data.</text>
</comment>
<feature type="transmembrane region" description="Helical" evidence="1">
    <location>
        <begin position="44"/>
        <end position="64"/>
    </location>
</feature>
<feature type="transmembrane region" description="Helical" evidence="1">
    <location>
        <begin position="209"/>
        <end position="229"/>
    </location>
</feature>
<evidence type="ECO:0000313" key="3">
    <source>
        <dbReference type="Proteomes" id="UP001501556"/>
    </source>
</evidence>